<dbReference type="Pfam" id="PF00106">
    <property type="entry name" value="adh_short"/>
    <property type="match status" value="1"/>
</dbReference>
<protein>
    <recommendedName>
        <fullName evidence="7">15-hydroxyprostaglandin dehydrogenase [NAD(+)]</fullName>
    </recommendedName>
</protein>
<dbReference type="PANTHER" id="PTHR44229:SF8">
    <property type="entry name" value="ALCOHOL DEHYDROGENASE-RELATED"/>
    <property type="match status" value="1"/>
</dbReference>
<evidence type="ECO:0000313" key="6">
    <source>
        <dbReference type="Proteomes" id="UP000327044"/>
    </source>
</evidence>
<dbReference type="GO" id="GO:0016616">
    <property type="term" value="F:oxidoreductase activity, acting on the CH-OH group of donors, NAD or NADP as acceptor"/>
    <property type="evidence" value="ECO:0007669"/>
    <property type="project" value="TreeGrafter"/>
</dbReference>
<comment type="similarity">
    <text evidence="1 3">Belongs to the short-chain dehydrogenases/reductases (SDR) family.</text>
</comment>
<evidence type="ECO:0000256" key="4">
    <source>
        <dbReference type="SAM" id="SignalP"/>
    </source>
</evidence>
<dbReference type="InParanoid" id="A0A5N4A1L5"/>
<dbReference type="Gene3D" id="3.40.50.720">
    <property type="entry name" value="NAD(P)-binding Rossmann-like Domain"/>
    <property type="match status" value="1"/>
</dbReference>
<accession>A0A5N4A1L5</accession>
<gene>
    <name evidence="5" type="ORF">PPYR_03020</name>
</gene>
<evidence type="ECO:0008006" key="7">
    <source>
        <dbReference type="Google" id="ProtNLM"/>
    </source>
</evidence>
<comment type="caution">
    <text evidence="5">The sequence shown here is derived from an EMBL/GenBank/DDBJ whole genome shotgun (WGS) entry which is preliminary data.</text>
</comment>
<proteinExistence type="inferred from homology"/>
<dbReference type="Proteomes" id="UP000327044">
    <property type="component" value="Unassembled WGS sequence"/>
</dbReference>
<dbReference type="GO" id="GO:0005737">
    <property type="term" value="C:cytoplasm"/>
    <property type="evidence" value="ECO:0007669"/>
    <property type="project" value="TreeGrafter"/>
</dbReference>
<keyword evidence="4" id="KW-0732">Signal</keyword>
<evidence type="ECO:0000256" key="2">
    <source>
        <dbReference type="ARBA" id="ARBA00023002"/>
    </source>
</evidence>
<evidence type="ECO:0000256" key="1">
    <source>
        <dbReference type="ARBA" id="ARBA00006484"/>
    </source>
</evidence>
<evidence type="ECO:0000256" key="3">
    <source>
        <dbReference type="RuleBase" id="RU000363"/>
    </source>
</evidence>
<sequence length="291" mass="31775">MSTRHFFTSWILLAFPIYVTKTYELNGTTALVTGGSRGIGFEIARHLLSNGVRGVTLVSLNVEKGRGAAKLLNREFGYGRAIFIPADVSDEDQLENAFEISALHWRGLDIVVNNAGVINENDWKSLIGINIAGTLQGTLLGFKYLGKNGGGRGGVIINVSSILALPSTSIGPPIYSASKLFINSLGRSLGHSVYYDYNRVRIITICPGYTTTDMNDLSAIRDAISQAWHPDLVELLDKYQPHYQTQSASDVSESVMEILKTGSSGSTWVIEGGECYEVEYPDRKTMRTGRG</sequence>
<keyword evidence="6" id="KW-1185">Reference proteome</keyword>
<keyword evidence="2" id="KW-0560">Oxidoreductase</keyword>
<dbReference type="PRINTS" id="PR00081">
    <property type="entry name" value="GDHRDH"/>
</dbReference>
<dbReference type="OrthoDB" id="294295at2759"/>
<reference evidence="5 6" key="1">
    <citation type="journal article" date="2018" name="Elife">
        <title>Firefly genomes illuminate parallel origins of bioluminescence in beetles.</title>
        <authorList>
            <person name="Fallon T.R."/>
            <person name="Lower S.E."/>
            <person name="Chang C.H."/>
            <person name="Bessho-Uehara M."/>
            <person name="Martin G.J."/>
            <person name="Bewick A.J."/>
            <person name="Behringer M."/>
            <person name="Debat H.J."/>
            <person name="Wong I."/>
            <person name="Day J.C."/>
            <person name="Suvorov A."/>
            <person name="Silva C.J."/>
            <person name="Stanger-Hall K.F."/>
            <person name="Hall D.W."/>
            <person name="Schmitz R.J."/>
            <person name="Nelson D.R."/>
            <person name="Lewis S.M."/>
            <person name="Shigenobu S."/>
            <person name="Bybee S.M."/>
            <person name="Larracuente A.M."/>
            <person name="Oba Y."/>
            <person name="Weng J.K."/>
        </authorList>
    </citation>
    <scope>NUCLEOTIDE SEQUENCE [LARGE SCALE GENOMIC DNA]</scope>
    <source>
        <strain evidence="5">1611_PpyrPB1</strain>
        <tissue evidence="5">Whole body</tissue>
    </source>
</reference>
<dbReference type="PRINTS" id="PR00080">
    <property type="entry name" value="SDRFAMILY"/>
</dbReference>
<dbReference type="FunCoup" id="A0A5N4A1L5">
    <property type="interactions" value="119"/>
</dbReference>
<feature type="chain" id="PRO_5024294715" description="15-hydroxyprostaglandin dehydrogenase [NAD(+)]" evidence="4">
    <location>
        <begin position="23"/>
        <end position="291"/>
    </location>
</feature>
<dbReference type="InterPro" id="IPR036291">
    <property type="entry name" value="NAD(P)-bd_dom_sf"/>
</dbReference>
<name>A0A5N4A1L5_PHOPY</name>
<feature type="signal peptide" evidence="4">
    <location>
        <begin position="1"/>
        <end position="22"/>
    </location>
</feature>
<evidence type="ECO:0000313" key="5">
    <source>
        <dbReference type="EMBL" id="KAB0791220.1"/>
    </source>
</evidence>
<dbReference type="InterPro" id="IPR002347">
    <property type="entry name" value="SDR_fam"/>
</dbReference>
<dbReference type="PANTHER" id="PTHR44229">
    <property type="entry name" value="15-HYDROXYPROSTAGLANDIN DEHYDROGENASE [NAD(+)]"/>
    <property type="match status" value="1"/>
</dbReference>
<dbReference type="AlphaFoldDB" id="A0A5N4A1L5"/>
<dbReference type="EMBL" id="VVIM01000011">
    <property type="protein sequence ID" value="KAB0791220.1"/>
    <property type="molecule type" value="Genomic_DNA"/>
</dbReference>
<dbReference type="SUPFAM" id="SSF51735">
    <property type="entry name" value="NAD(P)-binding Rossmann-fold domains"/>
    <property type="match status" value="1"/>
</dbReference>
<organism evidence="5 6">
    <name type="scientific">Photinus pyralis</name>
    <name type="common">Common eastern firefly</name>
    <name type="synonym">Lampyris pyralis</name>
    <dbReference type="NCBI Taxonomy" id="7054"/>
    <lineage>
        <taxon>Eukaryota</taxon>
        <taxon>Metazoa</taxon>
        <taxon>Ecdysozoa</taxon>
        <taxon>Arthropoda</taxon>
        <taxon>Hexapoda</taxon>
        <taxon>Insecta</taxon>
        <taxon>Pterygota</taxon>
        <taxon>Neoptera</taxon>
        <taxon>Endopterygota</taxon>
        <taxon>Coleoptera</taxon>
        <taxon>Polyphaga</taxon>
        <taxon>Elateriformia</taxon>
        <taxon>Elateroidea</taxon>
        <taxon>Lampyridae</taxon>
        <taxon>Lampyrinae</taxon>
        <taxon>Photinus</taxon>
    </lineage>
</organism>